<gene>
    <name evidence="1" type="ORF">GALL_521730</name>
</gene>
<name>A0A1J5PFE9_9ZZZZ</name>
<evidence type="ECO:0000313" key="1">
    <source>
        <dbReference type="EMBL" id="OIQ66260.1"/>
    </source>
</evidence>
<comment type="caution">
    <text evidence="1">The sequence shown here is derived from an EMBL/GenBank/DDBJ whole genome shotgun (WGS) entry which is preliminary data.</text>
</comment>
<accession>A0A1J5PFE9</accession>
<organism evidence="1">
    <name type="scientific">mine drainage metagenome</name>
    <dbReference type="NCBI Taxonomy" id="410659"/>
    <lineage>
        <taxon>unclassified sequences</taxon>
        <taxon>metagenomes</taxon>
        <taxon>ecological metagenomes</taxon>
    </lineage>
</organism>
<protein>
    <submittedName>
        <fullName evidence="1">Uncharacterized protein</fullName>
    </submittedName>
</protein>
<sequence length="237" mass="25576">MRQALVADATLGRGHGTHERRVVVVVDPQPKPGTQVLDLGPVKKAGAARHLVRNLRLAQGFLERLGLVVGAVQHGKIAPCLELRPGLVQTTGTQTLDARHGALSLVFFGVGIHHPHRFTFTQITPQVFGKQLGVGANHMVGGTQDGAGRAVVLLKLDHFEPGKVDRQSFQVVQRGPAPAVNRLVIVTHGGKTGLLWPVASHQQLQQLVLRGVGILVLIDKNDGVLRDEQFPELRLVH</sequence>
<dbReference type="AlphaFoldDB" id="A0A1J5PFE9"/>
<proteinExistence type="predicted"/>
<dbReference type="EMBL" id="MLJW01006730">
    <property type="protein sequence ID" value="OIQ66260.1"/>
    <property type="molecule type" value="Genomic_DNA"/>
</dbReference>
<reference evidence="1" key="1">
    <citation type="submission" date="2016-10" db="EMBL/GenBank/DDBJ databases">
        <title>Sequence of Gallionella enrichment culture.</title>
        <authorList>
            <person name="Poehlein A."/>
            <person name="Muehling M."/>
            <person name="Daniel R."/>
        </authorList>
    </citation>
    <scope>NUCLEOTIDE SEQUENCE</scope>
</reference>